<evidence type="ECO:0000256" key="6">
    <source>
        <dbReference type="ARBA" id="ARBA00022737"/>
    </source>
</evidence>
<evidence type="ECO:0000259" key="12">
    <source>
        <dbReference type="PROSITE" id="PS50093"/>
    </source>
</evidence>
<dbReference type="InterPro" id="IPR003305">
    <property type="entry name" value="CenC_carb-bd"/>
</dbReference>
<proteinExistence type="inferred from homology"/>
<dbReference type="GO" id="GO:0045493">
    <property type="term" value="P:xylan catabolic process"/>
    <property type="evidence" value="ECO:0007669"/>
    <property type="project" value="UniProtKB-KW"/>
</dbReference>
<dbReference type="NCBIfam" id="TIGR04183">
    <property type="entry name" value="Por_Secre_tail"/>
    <property type="match status" value="1"/>
</dbReference>
<accession>A0A098LD54</accession>
<dbReference type="SUPFAM" id="SSF49785">
    <property type="entry name" value="Galactose-binding domain-like"/>
    <property type="match status" value="1"/>
</dbReference>
<dbReference type="SUPFAM" id="SSF51445">
    <property type="entry name" value="(Trans)glycosidases"/>
    <property type="match status" value="1"/>
</dbReference>
<keyword evidence="5" id="KW-0732">Signal</keyword>
<dbReference type="Pfam" id="PF19081">
    <property type="entry name" value="Ig_7"/>
    <property type="match status" value="1"/>
</dbReference>
<dbReference type="Pfam" id="PF17957">
    <property type="entry name" value="Big_7"/>
    <property type="match status" value="3"/>
</dbReference>
<dbReference type="Gene3D" id="2.60.40.10">
    <property type="entry name" value="Immunoglobulins"/>
    <property type="match status" value="5"/>
</dbReference>
<evidence type="ECO:0000256" key="7">
    <source>
        <dbReference type="ARBA" id="ARBA00022801"/>
    </source>
</evidence>
<evidence type="ECO:0000256" key="1">
    <source>
        <dbReference type="ARBA" id="ARBA00000681"/>
    </source>
</evidence>
<comment type="similarity">
    <text evidence="2">Belongs to the glycosyl hydrolase 10 (cellulase F) family.</text>
</comment>
<dbReference type="InterPro" id="IPR031158">
    <property type="entry name" value="GH10_AS"/>
</dbReference>
<protein>
    <recommendedName>
        <fullName evidence="3">endo-1,4-beta-xylanase</fullName>
        <ecNumber evidence="3">3.2.1.8</ecNumber>
    </recommendedName>
</protein>
<feature type="domain" description="GH10" evidence="13">
    <location>
        <begin position="90"/>
        <end position="373"/>
    </location>
</feature>
<keyword evidence="10" id="KW-0624">Polysaccharide degradation</keyword>
<feature type="domain" description="PKD" evidence="12">
    <location>
        <begin position="640"/>
        <end position="715"/>
    </location>
</feature>
<dbReference type="InterPro" id="IPR022409">
    <property type="entry name" value="PKD/Chitinase_dom"/>
</dbReference>
<evidence type="ECO:0000259" key="13">
    <source>
        <dbReference type="PROSITE" id="PS51760"/>
    </source>
</evidence>
<gene>
    <name evidence="14" type="ORF">MYP_2074</name>
</gene>
<evidence type="ECO:0000256" key="4">
    <source>
        <dbReference type="ARBA" id="ARBA00022651"/>
    </source>
</evidence>
<evidence type="ECO:0000313" key="15">
    <source>
        <dbReference type="Proteomes" id="UP000030185"/>
    </source>
</evidence>
<comment type="catalytic activity">
    <reaction evidence="1">
        <text>Endohydrolysis of (1-&gt;4)-beta-D-xylosidic linkages in xylans.</text>
        <dbReference type="EC" id="3.2.1.8"/>
    </reaction>
</comment>
<evidence type="ECO:0000313" key="14">
    <source>
        <dbReference type="EMBL" id="GAL84846.1"/>
    </source>
</evidence>
<dbReference type="Pfam" id="PF00331">
    <property type="entry name" value="Glyco_hydro_10"/>
    <property type="match status" value="1"/>
</dbReference>
<evidence type="ECO:0000256" key="10">
    <source>
        <dbReference type="ARBA" id="ARBA00023326"/>
    </source>
</evidence>
<name>A0A098LD54_9BACT</name>
<dbReference type="InterPro" id="IPR017853">
    <property type="entry name" value="GH"/>
</dbReference>
<dbReference type="InterPro" id="IPR026444">
    <property type="entry name" value="Secre_tail"/>
</dbReference>
<dbReference type="PROSITE" id="PS00591">
    <property type="entry name" value="GH10_1"/>
    <property type="match status" value="1"/>
</dbReference>
<dbReference type="PANTHER" id="PTHR31490:SF88">
    <property type="entry name" value="BETA-XYLANASE"/>
    <property type="match status" value="1"/>
</dbReference>
<dbReference type="InterPro" id="IPR008979">
    <property type="entry name" value="Galactose-bd-like_sf"/>
</dbReference>
<evidence type="ECO:0000256" key="9">
    <source>
        <dbReference type="ARBA" id="ARBA00023295"/>
    </source>
</evidence>
<dbReference type="SMART" id="SM00633">
    <property type="entry name" value="Glyco_10"/>
    <property type="match status" value="1"/>
</dbReference>
<comment type="caution">
    <text evidence="14">The sequence shown here is derived from an EMBL/GenBank/DDBJ whole genome shotgun (WGS) entry which is preliminary data.</text>
</comment>
<keyword evidence="6" id="KW-0677">Repeat</keyword>
<dbReference type="SUPFAM" id="SSF49299">
    <property type="entry name" value="PKD domain"/>
    <property type="match status" value="3"/>
</dbReference>
<dbReference type="Pfam" id="PF00801">
    <property type="entry name" value="PKD"/>
    <property type="match status" value="1"/>
</dbReference>
<dbReference type="eggNOG" id="COG3693">
    <property type="taxonomic scope" value="Bacteria"/>
</dbReference>
<dbReference type="EC" id="3.2.1.8" evidence="3"/>
<dbReference type="InterPro" id="IPR013783">
    <property type="entry name" value="Ig-like_fold"/>
</dbReference>
<evidence type="ECO:0000256" key="5">
    <source>
        <dbReference type="ARBA" id="ARBA00022729"/>
    </source>
</evidence>
<organism evidence="14 15">
    <name type="scientific">Sporocytophaga myxococcoides</name>
    <dbReference type="NCBI Taxonomy" id="153721"/>
    <lineage>
        <taxon>Bacteria</taxon>
        <taxon>Pseudomonadati</taxon>
        <taxon>Bacteroidota</taxon>
        <taxon>Cytophagia</taxon>
        <taxon>Cytophagales</taxon>
        <taxon>Cytophagaceae</taxon>
        <taxon>Sporocytophaga</taxon>
    </lineage>
</organism>
<dbReference type="InterPro" id="IPR044023">
    <property type="entry name" value="Ig_7"/>
</dbReference>
<dbReference type="InterPro" id="IPR035986">
    <property type="entry name" value="PKD_dom_sf"/>
</dbReference>
<dbReference type="Gene3D" id="2.60.120.260">
    <property type="entry name" value="Galactose-binding domain-like"/>
    <property type="match status" value="1"/>
</dbReference>
<dbReference type="AlphaFoldDB" id="A0A098LD54"/>
<dbReference type="CDD" id="cd00146">
    <property type="entry name" value="PKD"/>
    <property type="match status" value="2"/>
</dbReference>
<dbReference type="InterPro" id="IPR017868">
    <property type="entry name" value="Filamin/ABP280_repeat-like"/>
</dbReference>
<dbReference type="GO" id="GO:0031176">
    <property type="term" value="F:endo-1,4-beta-xylanase activity"/>
    <property type="evidence" value="ECO:0007669"/>
    <property type="project" value="UniProtKB-EC"/>
</dbReference>
<dbReference type="Gene3D" id="3.20.20.80">
    <property type="entry name" value="Glycosidases"/>
    <property type="match status" value="1"/>
</dbReference>
<evidence type="ECO:0000256" key="11">
    <source>
        <dbReference type="PROSITE-ProRule" id="PRU10061"/>
    </source>
</evidence>
<dbReference type="Pfam" id="PF02018">
    <property type="entry name" value="CBM_4_9"/>
    <property type="match status" value="1"/>
</dbReference>
<dbReference type="PROSITE" id="PS50093">
    <property type="entry name" value="PKD"/>
    <property type="match status" value="1"/>
</dbReference>
<feature type="active site" description="Nucleophile" evidence="11">
    <location>
        <position position="303"/>
    </location>
</feature>
<dbReference type="InterPro" id="IPR044846">
    <property type="entry name" value="GH10"/>
</dbReference>
<dbReference type="InterPro" id="IPR001000">
    <property type="entry name" value="GH10_dom"/>
</dbReference>
<dbReference type="PROSITE" id="PS51760">
    <property type="entry name" value="GH10_2"/>
    <property type="match status" value="1"/>
</dbReference>
<keyword evidence="7 14" id="KW-0378">Hydrolase</keyword>
<dbReference type="PROSITE" id="PS50194">
    <property type="entry name" value="FILAMIN_REPEAT"/>
    <property type="match status" value="2"/>
</dbReference>
<keyword evidence="15" id="KW-1185">Reference proteome</keyword>
<sequence>MGKSTNNGTVTKVEFFNGTTLLGEATSHTNNTYKYVWGCVPAGTYTIKARATNNRGVMFTSVGIVITVGNNNVTQRGMSACKGKYLANIIPNAPQINYNTYWNGVTAENSCKWGPVEGTRDQFNWGGADVSYNHAKNNNMMFRYHALMWASQYPSWFKNLSSVTEAREEALEYMTAVAQRYPLTDQVDVINEQLAGHQADNPVFERLLGGTGSTGYDWQIWVFTQARALFPNTKLILNDYGLENNTSKINSMLGLVKALRDRGLIDGFGTQAHCFNVDQTSASQLKSAVDLMATGGVPVFVTELDLNGGTDSENNNTQQENSYKTHFPVYWEHPAVAGITLWGYITGATWRTGTGIMSSSGTEKPAFTWLKNYVSGRTSVGYPACSTGACTSNGELPKVALTGPANNTTFKAGANITLTATASDADGSITIVEFYNGTTKLGEDATSPYSFDWNNVAEGNYKLTAVASDNSGNKVTSAEVTITVGNPRTQLIKNGEFDQGTTEWEIQNNSSASGTMTVITNGNMSGTNSLKICPATPGTAEWHVQVRQATPITEGKNYKISFLAKADVARSMIVSVQQDADPYTTHFSKSIDLTTSAQLFSLEFNATVTDAVSKLKFYVGNNSTCIVIDKVEMSEGNFQLTAEITNTGSTTICEGSSVVLNANSGTGYTYQWKRGDAIINAANSASYTATQSGNYSVTVTANGQSVSSDAVEVKVNPTPPLPKVTSPVLYCQNEGATALSANGSALKWYTGSSNGTGVGTAPVPATGAPGTTNYYVSQTLDGCESSRALIAVTVNSLPLATISASGPTTVVEGNSVVLNANNGTGLSYKWFNGNTQVGTNASYTATTSGNYSLDVTNGAGCKSSSAPTAVTVNPNQPSVITINAPVSNENIIGDVITYDVSVDDPDGTIAKVEYYLDAQLVGSSNSSPYIFEYKNASPGNHVILVKVTDSNGGVTTSNPVSLNVSVTTGIFSGGYKVFTGIVPNPSSEFFNITSNMAIKQLRITNIYGAEVEVLNDIPADQTSSIGQDLKGGTYLMTIEYASGSIEVSKLVKLQ</sequence>
<dbReference type="PANTHER" id="PTHR31490">
    <property type="entry name" value="GLYCOSYL HYDROLASE"/>
    <property type="match status" value="1"/>
</dbReference>
<dbReference type="Proteomes" id="UP000030185">
    <property type="component" value="Unassembled WGS sequence"/>
</dbReference>
<dbReference type="eggNOG" id="COG3469">
    <property type="taxonomic scope" value="Bacteria"/>
</dbReference>
<keyword evidence="9 14" id="KW-0326">Glycosidase</keyword>
<dbReference type="EMBL" id="BBLT01000003">
    <property type="protein sequence ID" value="GAL84846.1"/>
    <property type="molecule type" value="Genomic_DNA"/>
</dbReference>
<keyword evidence="8" id="KW-0119">Carbohydrate metabolism</keyword>
<evidence type="ECO:0000256" key="3">
    <source>
        <dbReference type="ARBA" id="ARBA00012590"/>
    </source>
</evidence>
<reference evidence="14 15" key="1">
    <citation type="submission" date="2014-09" db="EMBL/GenBank/DDBJ databases">
        <title>Sporocytophaga myxococcoides PG-01 genome sequencing.</title>
        <authorList>
            <person name="Liu L."/>
            <person name="Gao P.J."/>
            <person name="Chen G.J."/>
            <person name="Wang L.S."/>
        </authorList>
    </citation>
    <scope>NUCLEOTIDE SEQUENCE [LARGE SCALE GENOMIC DNA]</scope>
    <source>
        <strain evidence="14 15">PG-01</strain>
    </source>
</reference>
<dbReference type="STRING" id="153721.MYP_2074"/>
<keyword evidence="4 14" id="KW-0858">Xylan degradation</keyword>
<evidence type="ECO:0000256" key="8">
    <source>
        <dbReference type="ARBA" id="ARBA00023277"/>
    </source>
</evidence>
<evidence type="ECO:0000256" key="2">
    <source>
        <dbReference type="ARBA" id="ARBA00007495"/>
    </source>
</evidence>
<dbReference type="SMART" id="SM00089">
    <property type="entry name" value="PKD"/>
    <property type="match status" value="4"/>
</dbReference>
<dbReference type="InterPro" id="IPR000601">
    <property type="entry name" value="PKD_dom"/>
</dbReference>